<dbReference type="Pfam" id="PF15813">
    <property type="entry name" value="DUF4708"/>
    <property type="match status" value="1"/>
</dbReference>
<keyword evidence="3" id="KW-1185">Reference proteome</keyword>
<dbReference type="Proteomes" id="UP001148838">
    <property type="component" value="Unassembled WGS sequence"/>
</dbReference>
<name>A0ABQ8SV33_PERAM</name>
<protein>
    <recommendedName>
        <fullName evidence="1">DUF4708 domain-containing protein</fullName>
    </recommendedName>
</protein>
<dbReference type="PANTHER" id="PTHR28495">
    <property type="entry name" value="HYPOTHETICAL PROTEIN LOC100359752"/>
    <property type="match status" value="1"/>
</dbReference>
<dbReference type="EMBL" id="JAJSOF020000019">
    <property type="protein sequence ID" value="KAJ4438055.1"/>
    <property type="molecule type" value="Genomic_DNA"/>
</dbReference>
<organism evidence="2 3">
    <name type="scientific">Periplaneta americana</name>
    <name type="common">American cockroach</name>
    <name type="synonym">Blatta americana</name>
    <dbReference type="NCBI Taxonomy" id="6978"/>
    <lineage>
        <taxon>Eukaryota</taxon>
        <taxon>Metazoa</taxon>
        <taxon>Ecdysozoa</taxon>
        <taxon>Arthropoda</taxon>
        <taxon>Hexapoda</taxon>
        <taxon>Insecta</taxon>
        <taxon>Pterygota</taxon>
        <taxon>Neoptera</taxon>
        <taxon>Polyneoptera</taxon>
        <taxon>Dictyoptera</taxon>
        <taxon>Blattodea</taxon>
        <taxon>Blattoidea</taxon>
        <taxon>Blattidae</taxon>
        <taxon>Blattinae</taxon>
        <taxon>Periplaneta</taxon>
    </lineage>
</organism>
<dbReference type="InterPro" id="IPR031643">
    <property type="entry name" value="DUF4708"/>
</dbReference>
<comment type="caution">
    <text evidence="2">The sequence shown here is derived from an EMBL/GenBank/DDBJ whole genome shotgun (WGS) entry which is preliminary data.</text>
</comment>
<accession>A0ABQ8SV33</accession>
<evidence type="ECO:0000259" key="1">
    <source>
        <dbReference type="Pfam" id="PF15813"/>
    </source>
</evidence>
<feature type="domain" description="DUF4708" evidence="1">
    <location>
        <begin position="22"/>
        <end position="259"/>
    </location>
</feature>
<sequence>MCCIVGYVTCSEKYDSSAKSDYHWQIFRCRQLIFSESEIIASPSNGKDGAIYIVMTDDFYRTGKVQLLLEKLHITSRSPEPVSNVIYEACVRYTLVARISPLWNQVDCYLIQGRDFLLSTSALNAIKLEVITRDGDMFMSVWPLRIRLPQLQKENMDMVNNCGEQCVSVLPRYCLCQSFFMIKILCLILKKVRVRALSPHIPDSCPFKTYKELKRHWKNMYGYRLPEKPEKLFFCSLSFHSLSPILYTYPSLCVRQHDLVFLRHMDHNTVLQTFLKNLAIKLPTLCGYPFGVESRIVYAVPKLCHWSEVCL</sequence>
<dbReference type="PANTHER" id="PTHR28495:SF1">
    <property type="entry name" value="GENE, 17266-RELATED"/>
    <property type="match status" value="1"/>
</dbReference>
<proteinExistence type="predicted"/>
<evidence type="ECO:0000313" key="3">
    <source>
        <dbReference type="Proteomes" id="UP001148838"/>
    </source>
</evidence>
<gene>
    <name evidence="2" type="ORF">ANN_13994</name>
</gene>
<reference evidence="2 3" key="1">
    <citation type="journal article" date="2022" name="Allergy">
        <title>Genome assembly and annotation of Periplaneta americana reveal a comprehensive cockroach allergen profile.</title>
        <authorList>
            <person name="Wang L."/>
            <person name="Xiong Q."/>
            <person name="Saelim N."/>
            <person name="Wang L."/>
            <person name="Nong W."/>
            <person name="Wan A.T."/>
            <person name="Shi M."/>
            <person name="Liu X."/>
            <person name="Cao Q."/>
            <person name="Hui J.H.L."/>
            <person name="Sookrung N."/>
            <person name="Leung T.F."/>
            <person name="Tungtrongchitr A."/>
            <person name="Tsui S.K.W."/>
        </authorList>
    </citation>
    <scope>NUCLEOTIDE SEQUENCE [LARGE SCALE GENOMIC DNA]</scope>
    <source>
        <strain evidence="2">PWHHKU_190912</strain>
    </source>
</reference>
<evidence type="ECO:0000313" key="2">
    <source>
        <dbReference type="EMBL" id="KAJ4438055.1"/>
    </source>
</evidence>